<dbReference type="OrthoDB" id="2140105at2759"/>
<dbReference type="OMA" id="RTHCLEY"/>
<dbReference type="RefSeq" id="XP_019023334.1">
    <property type="nucleotide sequence ID" value="XM_019165434.1"/>
</dbReference>
<evidence type="ECO:0000256" key="1">
    <source>
        <dbReference type="SAM" id="Phobius"/>
    </source>
</evidence>
<dbReference type="EMBL" id="BACD03000078">
    <property type="protein sequence ID" value="GAO52639.1"/>
    <property type="molecule type" value="Genomic_DNA"/>
</dbReference>
<protein>
    <recommendedName>
        <fullName evidence="2">DUF3533 domain-containing protein</fullName>
    </recommendedName>
</protein>
<sequence length="307" mass="33979">MDGTAWARYAVQNQDCWAAVVIHSNATSAALAAVNTDVSTYDPTGAMGFFYSEGRSYLTVDQWIPPQAIPVLSRGLGIANAAFAAQVLTTAPTSIPASAFGFSEYNVDRITHFAALPVVSICMLYLLVYTFFTVNLWSEPRLQLQARLRLSSALAMRLLIPLIQYFFLSLWFSLVSLAWDVSFTAYFGHTGFFLFWMSNWVTMTALGFAIEGVYTLFGQAFIPFFLGVWIIANVSAAFVSIADQHWFYGYGYIMPVWNAVDAAKCIIFGTANRLEQNFGVNLGSVVGYGLSICLFTWASRKWGGREG</sequence>
<organism evidence="3 4">
    <name type="scientific">Saitoella complicata (strain BCRC 22490 / CBS 7301 / JCM 7358 / NBRC 10748 / NRRL Y-17804)</name>
    <dbReference type="NCBI Taxonomy" id="698492"/>
    <lineage>
        <taxon>Eukaryota</taxon>
        <taxon>Fungi</taxon>
        <taxon>Dikarya</taxon>
        <taxon>Ascomycota</taxon>
        <taxon>Taphrinomycotina</taxon>
        <taxon>Taphrinomycotina incertae sedis</taxon>
        <taxon>Saitoella</taxon>
    </lineage>
</organism>
<accession>A0A0E9NRY8</accession>
<name>A0A0E9NRY8_SAICN</name>
<dbReference type="STRING" id="698492.A0A0E9NRY8"/>
<keyword evidence="1" id="KW-0812">Transmembrane</keyword>
<feature type="transmembrane region" description="Helical" evidence="1">
    <location>
        <begin position="113"/>
        <end position="137"/>
    </location>
</feature>
<dbReference type="InterPro" id="IPR022703">
    <property type="entry name" value="DUF3533"/>
</dbReference>
<reference evidence="3 4" key="2">
    <citation type="journal article" date="2014" name="J. Gen. Appl. Microbiol.">
        <title>The early diverging ascomycetous budding yeast Saitoella complicata has three histone deacetylases belonging to the Clr6, Hos2, and Rpd3 lineages.</title>
        <authorList>
            <person name="Nishida H."/>
            <person name="Matsumoto T."/>
            <person name="Kondo S."/>
            <person name="Hamamoto M."/>
            <person name="Yoshikawa H."/>
        </authorList>
    </citation>
    <scope>NUCLEOTIDE SEQUENCE [LARGE SCALE GENOMIC DNA]</scope>
    <source>
        <strain evidence="3 4">NRRL Y-17804</strain>
    </source>
</reference>
<keyword evidence="4" id="KW-1185">Reference proteome</keyword>
<evidence type="ECO:0000313" key="3">
    <source>
        <dbReference type="EMBL" id="GAO52639.1"/>
    </source>
</evidence>
<feature type="transmembrane region" description="Helical" evidence="1">
    <location>
        <begin position="221"/>
        <end position="242"/>
    </location>
</feature>
<dbReference type="AlphaFoldDB" id="A0A0E9NRY8"/>
<feature type="domain" description="DUF3533" evidence="2">
    <location>
        <begin position="10"/>
        <end position="282"/>
    </location>
</feature>
<keyword evidence="1" id="KW-1133">Transmembrane helix</keyword>
<evidence type="ECO:0000259" key="2">
    <source>
        <dbReference type="Pfam" id="PF12051"/>
    </source>
</evidence>
<proteinExistence type="predicted"/>
<reference evidence="3 4" key="3">
    <citation type="journal article" date="2015" name="Genome Announc.">
        <title>Draft Genome Sequence of the Archiascomycetous Yeast Saitoella complicata.</title>
        <authorList>
            <person name="Yamauchi K."/>
            <person name="Kondo S."/>
            <person name="Hamamoto M."/>
            <person name="Takahashi Y."/>
            <person name="Ogura Y."/>
            <person name="Hayashi T."/>
            <person name="Nishida H."/>
        </authorList>
    </citation>
    <scope>NUCLEOTIDE SEQUENCE [LARGE SCALE GENOMIC DNA]</scope>
    <source>
        <strain evidence="3 4">NRRL Y-17804</strain>
    </source>
</reference>
<reference evidence="3 4" key="1">
    <citation type="journal article" date="2011" name="J. Gen. Appl. Microbiol.">
        <title>Draft genome sequencing of the enigmatic yeast Saitoella complicata.</title>
        <authorList>
            <person name="Nishida H."/>
            <person name="Hamamoto M."/>
            <person name="Sugiyama J."/>
        </authorList>
    </citation>
    <scope>NUCLEOTIDE SEQUENCE [LARGE SCALE GENOMIC DNA]</scope>
    <source>
        <strain evidence="3 4">NRRL Y-17804</strain>
    </source>
</reference>
<evidence type="ECO:0000313" key="4">
    <source>
        <dbReference type="Proteomes" id="UP000033140"/>
    </source>
</evidence>
<gene>
    <name evidence="3" type="ORF">G7K_6711-t1</name>
</gene>
<dbReference type="Proteomes" id="UP000033140">
    <property type="component" value="Unassembled WGS sequence"/>
</dbReference>
<dbReference type="PANTHER" id="PTHR34814:SF1">
    <property type="entry name" value="NITROSOGUANIDINE RESISTANCE PROTEIN SNG1"/>
    <property type="match status" value="1"/>
</dbReference>
<dbReference type="GO" id="GO:0016020">
    <property type="term" value="C:membrane"/>
    <property type="evidence" value="ECO:0007669"/>
    <property type="project" value="TreeGrafter"/>
</dbReference>
<feature type="transmembrane region" description="Helical" evidence="1">
    <location>
        <begin position="185"/>
        <end position="209"/>
    </location>
</feature>
<keyword evidence="1" id="KW-0472">Membrane</keyword>
<dbReference type="PANTHER" id="PTHR34814">
    <property type="entry name" value="NITROSOGUANIDINE RESISTANCE PROTEIN SNG1"/>
    <property type="match status" value="1"/>
</dbReference>
<feature type="transmembrane region" description="Helical" evidence="1">
    <location>
        <begin position="158"/>
        <end position="179"/>
    </location>
</feature>
<feature type="transmembrane region" description="Helical" evidence="1">
    <location>
        <begin position="278"/>
        <end position="298"/>
    </location>
</feature>
<comment type="caution">
    <text evidence="3">The sequence shown here is derived from an EMBL/GenBank/DDBJ whole genome shotgun (WGS) entry which is preliminary data.</text>
</comment>
<dbReference type="Pfam" id="PF12051">
    <property type="entry name" value="DUF3533"/>
    <property type="match status" value="1"/>
</dbReference>
<dbReference type="InterPro" id="IPR053001">
    <property type="entry name" value="MNNG_permease-like"/>
</dbReference>